<dbReference type="InterPro" id="IPR035291">
    <property type="entry name" value="DUF5354"/>
</dbReference>
<feature type="chain" id="PRO_5043955339" evidence="1">
    <location>
        <begin position="27"/>
        <end position="141"/>
    </location>
</feature>
<comment type="caution">
    <text evidence="2">The sequence shown here is derived from an EMBL/GenBank/DDBJ whole genome shotgun (WGS) entry which is preliminary data.</text>
</comment>
<feature type="signal peptide" evidence="1">
    <location>
        <begin position="1"/>
        <end position="26"/>
    </location>
</feature>
<protein>
    <submittedName>
        <fullName evidence="2">Uncharacterized protein</fullName>
    </submittedName>
</protein>
<evidence type="ECO:0000313" key="3">
    <source>
        <dbReference type="Proteomes" id="UP001432027"/>
    </source>
</evidence>
<dbReference type="EMBL" id="BTSX01000006">
    <property type="protein sequence ID" value="GMT05429.1"/>
    <property type="molecule type" value="Genomic_DNA"/>
</dbReference>
<sequence>PSSLPYSMARLSLLIVSFALIIGAGALTCFENDAEGNIYSRTNDAWKYCTLIPFAGLNGENRVSGAKEVTENLHPVDVSFAQNSKMYSVLSLCIYERYSFGAVNAAFGDEPEFKFRCFCNTDRCNEATTFSAFLARLRSTQ</sequence>
<proteinExistence type="predicted"/>
<keyword evidence="3" id="KW-1185">Reference proteome</keyword>
<feature type="non-terminal residue" evidence="2">
    <location>
        <position position="1"/>
    </location>
</feature>
<dbReference type="Pfam" id="PF17305">
    <property type="entry name" value="DUF5354"/>
    <property type="match status" value="1"/>
</dbReference>
<gene>
    <name evidence="2" type="ORF">PENTCL1PPCAC_27603</name>
</gene>
<name>A0AAV5UGB6_9BILA</name>
<keyword evidence="1" id="KW-0732">Signal</keyword>
<reference evidence="2" key="1">
    <citation type="submission" date="2023-10" db="EMBL/GenBank/DDBJ databases">
        <title>Genome assembly of Pristionchus species.</title>
        <authorList>
            <person name="Yoshida K."/>
            <person name="Sommer R.J."/>
        </authorList>
    </citation>
    <scope>NUCLEOTIDE SEQUENCE</scope>
    <source>
        <strain evidence="2">RS0144</strain>
    </source>
</reference>
<organism evidence="2 3">
    <name type="scientific">Pristionchus entomophagus</name>
    <dbReference type="NCBI Taxonomy" id="358040"/>
    <lineage>
        <taxon>Eukaryota</taxon>
        <taxon>Metazoa</taxon>
        <taxon>Ecdysozoa</taxon>
        <taxon>Nematoda</taxon>
        <taxon>Chromadorea</taxon>
        <taxon>Rhabditida</taxon>
        <taxon>Rhabditina</taxon>
        <taxon>Diplogasteromorpha</taxon>
        <taxon>Diplogasteroidea</taxon>
        <taxon>Neodiplogasteridae</taxon>
        <taxon>Pristionchus</taxon>
    </lineage>
</organism>
<evidence type="ECO:0000313" key="2">
    <source>
        <dbReference type="EMBL" id="GMT05429.1"/>
    </source>
</evidence>
<accession>A0AAV5UGB6</accession>
<dbReference type="AlphaFoldDB" id="A0AAV5UGB6"/>
<evidence type="ECO:0000256" key="1">
    <source>
        <dbReference type="SAM" id="SignalP"/>
    </source>
</evidence>
<dbReference type="Proteomes" id="UP001432027">
    <property type="component" value="Unassembled WGS sequence"/>
</dbReference>